<keyword evidence="2" id="KW-0472">Membrane</keyword>
<feature type="transmembrane region" description="Helical" evidence="2">
    <location>
        <begin position="119"/>
        <end position="139"/>
    </location>
</feature>
<evidence type="ECO:0000256" key="2">
    <source>
        <dbReference type="SAM" id="Phobius"/>
    </source>
</evidence>
<feature type="chain" id="PRO_5047388585" evidence="3">
    <location>
        <begin position="29"/>
        <end position="275"/>
    </location>
</feature>
<feature type="transmembrane region" description="Helical" evidence="2">
    <location>
        <begin position="151"/>
        <end position="174"/>
    </location>
</feature>
<gene>
    <name evidence="4" type="ORF">KV110_13575</name>
</gene>
<evidence type="ECO:0000256" key="3">
    <source>
        <dbReference type="SAM" id="SignalP"/>
    </source>
</evidence>
<reference evidence="4 5" key="1">
    <citation type="submission" date="2021-07" db="EMBL/GenBank/DDBJ databases">
        <title>Whole Genome Sequence of Nocardia Iowensis.</title>
        <authorList>
            <person name="Lamm A."/>
            <person name="Collins-Fairclough A.M."/>
            <person name="Bunk B."/>
            <person name="Sproer C."/>
        </authorList>
    </citation>
    <scope>NUCLEOTIDE SEQUENCE [LARGE SCALE GENOMIC DNA]</scope>
    <source>
        <strain evidence="4 5">NRRL 5646</strain>
    </source>
</reference>
<protein>
    <submittedName>
        <fullName evidence="4">Uncharacterized protein</fullName>
    </submittedName>
</protein>
<feature type="compositionally biased region" description="Low complexity" evidence="1">
    <location>
        <begin position="43"/>
        <end position="57"/>
    </location>
</feature>
<keyword evidence="2" id="KW-0812">Transmembrane</keyword>
<keyword evidence="3" id="KW-0732">Signal</keyword>
<keyword evidence="2" id="KW-1133">Transmembrane helix</keyword>
<dbReference type="Proteomes" id="UP000694257">
    <property type="component" value="Chromosome"/>
</dbReference>
<feature type="signal peptide" evidence="3">
    <location>
        <begin position="1"/>
        <end position="28"/>
    </location>
</feature>
<evidence type="ECO:0000313" key="4">
    <source>
        <dbReference type="EMBL" id="QXN93992.1"/>
    </source>
</evidence>
<evidence type="ECO:0000313" key="5">
    <source>
        <dbReference type="Proteomes" id="UP000694257"/>
    </source>
</evidence>
<sequence length="275" mass="27141">MAHTRGLALATMLPLVAALLAGRPDVAAADLLPPEWSPLGEIATGSSSPGSAANASTFEGSSLDLGPSIPTENYGDLGTGSTGSGHTAPALADEAAEVVAEDSEQVPELDSGSVRSACAGGVAVGSALILFGIATGSGFRPGSAGLGSSASGLGSAAVGSAVTGSALVCLLWPLDSAPPAPGLPLQLDPPVPGQPIPDVPVLPTPSAAVPPAPSIAPVIPDIPPLPTPPRQTRLEAAELTADPIAWNIMQLLTIMVITILTTVRGITIVRRKHAG</sequence>
<dbReference type="EMBL" id="CP078145">
    <property type="protein sequence ID" value="QXN93992.1"/>
    <property type="molecule type" value="Genomic_DNA"/>
</dbReference>
<evidence type="ECO:0000256" key="1">
    <source>
        <dbReference type="SAM" id="MobiDB-lite"/>
    </source>
</evidence>
<organism evidence="4 5">
    <name type="scientific">Nocardia iowensis</name>
    <dbReference type="NCBI Taxonomy" id="204891"/>
    <lineage>
        <taxon>Bacteria</taxon>
        <taxon>Bacillati</taxon>
        <taxon>Actinomycetota</taxon>
        <taxon>Actinomycetes</taxon>
        <taxon>Mycobacteriales</taxon>
        <taxon>Nocardiaceae</taxon>
        <taxon>Nocardia</taxon>
    </lineage>
</organism>
<name>A0ABX8RYQ6_NOCIO</name>
<accession>A0ABX8RYQ6</accession>
<dbReference type="RefSeq" id="WP_218476392.1">
    <property type="nucleotide sequence ID" value="NZ_BAABJN010000018.1"/>
</dbReference>
<feature type="region of interest" description="Disordered" evidence="1">
    <location>
        <begin position="40"/>
        <end position="89"/>
    </location>
</feature>
<keyword evidence="5" id="KW-1185">Reference proteome</keyword>
<feature type="transmembrane region" description="Helical" evidence="2">
    <location>
        <begin position="244"/>
        <end position="263"/>
    </location>
</feature>
<proteinExistence type="predicted"/>